<reference evidence="1 2" key="1">
    <citation type="submission" date="2022-12" db="EMBL/GenBank/DDBJ databases">
        <title>Sphingomonas abieness sp. nov., an endophytic bacterium isolated from Abies koreana.</title>
        <authorList>
            <person name="Jiang L."/>
            <person name="Lee J."/>
        </authorList>
    </citation>
    <scope>NUCLEOTIDE SEQUENCE [LARGE SCALE GENOMIC DNA]</scope>
    <source>
        <strain evidence="2">PAMB 00755</strain>
    </source>
</reference>
<evidence type="ECO:0000313" key="2">
    <source>
        <dbReference type="Proteomes" id="UP001210865"/>
    </source>
</evidence>
<name>A0ABY7NM25_9SPHN</name>
<dbReference type="RefSeq" id="WP_270076175.1">
    <property type="nucleotide sequence ID" value="NZ_CP115174.1"/>
</dbReference>
<gene>
    <name evidence="1" type="ORF">PBT88_15250</name>
</gene>
<keyword evidence="2" id="KW-1185">Reference proteome</keyword>
<evidence type="ECO:0000313" key="1">
    <source>
        <dbReference type="EMBL" id="WBO21526.1"/>
    </source>
</evidence>
<sequence>MTGFAILTEHLSWFEPLFDAVSAREILAQTIHADELCCDPSSAIIPAPLVFNRIAVSG</sequence>
<protein>
    <submittedName>
        <fullName evidence="1">Uncharacterized protein</fullName>
    </submittedName>
</protein>
<accession>A0ABY7NM25</accession>
<dbReference type="EMBL" id="CP115174">
    <property type="protein sequence ID" value="WBO21526.1"/>
    <property type="molecule type" value="Genomic_DNA"/>
</dbReference>
<organism evidence="1 2">
    <name type="scientific">Sphingomonas abietis</name>
    <dbReference type="NCBI Taxonomy" id="3012344"/>
    <lineage>
        <taxon>Bacteria</taxon>
        <taxon>Pseudomonadati</taxon>
        <taxon>Pseudomonadota</taxon>
        <taxon>Alphaproteobacteria</taxon>
        <taxon>Sphingomonadales</taxon>
        <taxon>Sphingomonadaceae</taxon>
        <taxon>Sphingomonas</taxon>
    </lineage>
</organism>
<dbReference type="Proteomes" id="UP001210865">
    <property type="component" value="Chromosome"/>
</dbReference>
<proteinExistence type="predicted"/>